<evidence type="ECO:0000313" key="2">
    <source>
        <dbReference type="EMBL" id="MVT71477.1"/>
    </source>
</evidence>
<keyword evidence="1" id="KW-0812">Transmembrane</keyword>
<dbReference type="AlphaFoldDB" id="A0A844SYD6"/>
<keyword evidence="1" id="KW-0472">Membrane</keyword>
<feature type="transmembrane region" description="Helical" evidence="1">
    <location>
        <begin position="264"/>
        <end position="285"/>
    </location>
</feature>
<protein>
    <submittedName>
        <fullName evidence="2">Carotenoid biosynthesis protein</fullName>
    </submittedName>
</protein>
<feature type="transmembrane region" description="Helical" evidence="1">
    <location>
        <begin position="17"/>
        <end position="35"/>
    </location>
</feature>
<proteinExistence type="predicted"/>
<evidence type="ECO:0000256" key="1">
    <source>
        <dbReference type="SAM" id="Phobius"/>
    </source>
</evidence>
<feature type="transmembrane region" description="Helical" evidence="1">
    <location>
        <begin position="67"/>
        <end position="92"/>
    </location>
</feature>
<dbReference type="EMBL" id="WQNF01000099">
    <property type="protein sequence ID" value="MVT71477.1"/>
    <property type="molecule type" value="Genomic_DNA"/>
</dbReference>
<feature type="transmembrane region" description="Helical" evidence="1">
    <location>
        <begin position="104"/>
        <end position="129"/>
    </location>
</feature>
<dbReference type="PANTHER" id="PTHR39419">
    <property type="entry name" value="SLL0814 PROTEIN"/>
    <property type="match status" value="1"/>
</dbReference>
<dbReference type="Proteomes" id="UP000436468">
    <property type="component" value="Unassembled WGS sequence"/>
</dbReference>
<feature type="transmembrane region" description="Helical" evidence="1">
    <location>
        <begin position="41"/>
        <end position="60"/>
    </location>
</feature>
<dbReference type="InterPro" id="IPR007354">
    <property type="entry name" value="CruF-like"/>
</dbReference>
<feature type="transmembrane region" description="Helical" evidence="1">
    <location>
        <begin position="226"/>
        <end position="244"/>
    </location>
</feature>
<feature type="transmembrane region" description="Helical" evidence="1">
    <location>
        <begin position="188"/>
        <end position="206"/>
    </location>
</feature>
<dbReference type="RefSeq" id="WP_157348992.1">
    <property type="nucleotide sequence ID" value="NZ_WQNF01000099.1"/>
</dbReference>
<dbReference type="PANTHER" id="PTHR39419:SF1">
    <property type="entry name" value="SLL0814 PROTEIN"/>
    <property type="match status" value="1"/>
</dbReference>
<keyword evidence="1" id="KW-1133">Transmembrane helix</keyword>
<sequence>MTPDTATRSRLSAQQEAMLWLSIAAILTTAMSFSWNPTPFAQALAAIFIACAGIHAVIAYGTQQALILFIACSAIAFAVENLGTATGFPFGVYHFEVGADLPHIGLIPVIVGPLWFGAGYFSWTVASVLLDGADRQLNRPFNFVALPVVAAFVMTQWDLVMDAPNATIAKVWIWHDGGGMFGVPLSNYLGWLLTSWLIFQAFALCLRRGGVRPDSRMNLKLPATGIVFYVGAGLTHIVPWIMGQTGKAVDARGYGWQVHDIREATVAILLFTMVFTALLAALRLLRQASSNNGPTTSSQDETA</sequence>
<organism evidence="2 3">
    <name type="scientific">Bradyrhizobium pachyrhizi</name>
    <dbReference type="NCBI Taxonomy" id="280333"/>
    <lineage>
        <taxon>Bacteria</taxon>
        <taxon>Pseudomonadati</taxon>
        <taxon>Pseudomonadota</taxon>
        <taxon>Alphaproteobacteria</taxon>
        <taxon>Hyphomicrobiales</taxon>
        <taxon>Nitrobacteraceae</taxon>
        <taxon>Bradyrhizobium</taxon>
    </lineage>
</organism>
<accession>A0A844SYD6</accession>
<gene>
    <name evidence="2" type="ORF">GPL21_41685</name>
</gene>
<reference evidence="2 3" key="1">
    <citation type="submission" date="2019-12" db="EMBL/GenBank/DDBJ databases">
        <title>Draft genome sequences Bradyrhizobium cajani AMBPC1010, Bradyrhizobium pachyrhizi AMBPC1040 and Bradyrhizobium yuanmingense ALSPC3051, three plant growth promoting strains isolated from nodules of Cajanus cajan L. in Dominican Republic.</title>
        <authorList>
            <person name="Flores-Felix J.D."/>
            <person name="Araujo J."/>
            <person name="Diaz-Alcantara C."/>
            <person name="Gonzalez-Andres F."/>
            <person name="Velazquez E."/>
        </authorList>
    </citation>
    <scope>NUCLEOTIDE SEQUENCE [LARGE SCALE GENOMIC DNA]</scope>
    <source>
        <strain evidence="2 3">1040</strain>
    </source>
</reference>
<keyword evidence="3" id="KW-1185">Reference proteome</keyword>
<dbReference type="Pfam" id="PF04240">
    <property type="entry name" value="Caroten_synth"/>
    <property type="match status" value="1"/>
</dbReference>
<comment type="caution">
    <text evidence="2">The sequence shown here is derived from an EMBL/GenBank/DDBJ whole genome shotgun (WGS) entry which is preliminary data.</text>
</comment>
<evidence type="ECO:0000313" key="3">
    <source>
        <dbReference type="Proteomes" id="UP000436468"/>
    </source>
</evidence>
<feature type="transmembrane region" description="Helical" evidence="1">
    <location>
        <begin position="141"/>
        <end position="157"/>
    </location>
</feature>
<name>A0A844SYD6_9BRAD</name>